<dbReference type="GO" id="GO:0016829">
    <property type="term" value="F:lyase activity"/>
    <property type="evidence" value="ECO:0007669"/>
    <property type="project" value="UniProtKB-KW"/>
</dbReference>
<dbReference type="EMBL" id="CP049140">
    <property type="protein sequence ID" value="QIE87511.1"/>
    <property type="molecule type" value="Genomic_DNA"/>
</dbReference>
<sequence>MSTEVIEFRESQLAIADGIATFTHQKPAARNALSLDLREDYADMLDRVEADRSLRALIITGSGGSFCAGGDIKSLKERQVSTDPEVNSANAMRLRIRRLHGWLERLRGLEIPVIAAVDGPAYGAGFAIALLADFIVASNRASFCMPFAKLGLVPDSGALYTLPRAVGLQKAKELLFSARRVSIEEARDLGIVHSIHTQEELPAAAHSLARRFLTSPRDAIAMSKRLLNQSYETNWNAMAELEGLAQGVASTAPYHDEAVSAFLRGEPSRYDWDRD</sequence>
<dbReference type="InterPro" id="IPR018376">
    <property type="entry name" value="Enoyl-CoA_hyd/isom_CS"/>
</dbReference>
<name>A0A6G6IZ55_PSENT</name>
<evidence type="ECO:0000313" key="5">
    <source>
        <dbReference type="Proteomes" id="UP000501063"/>
    </source>
</evidence>
<dbReference type="InterPro" id="IPR001753">
    <property type="entry name" value="Enoyl-CoA_hydra/iso"/>
</dbReference>
<dbReference type="GO" id="GO:0016853">
    <property type="term" value="F:isomerase activity"/>
    <property type="evidence" value="ECO:0007669"/>
    <property type="project" value="UniProtKB-KW"/>
</dbReference>
<dbReference type="GO" id="GO:0006635">
    <property type="term" value="P:fatty acid beta-oxidation"/>
    <property type="evidence" value="ECO:0007669"/>
    <property type="project" value="TreeGrafter"/>
</dbReference>
<dbReference type="Pfam" id="PF00378">
    <property type="entry name" value="ECH_1"/>
    <property type="match status" value="1"/>
</dbReference>
<dbReference type="Proteomes" id="UP000501063">
    <property type="component" value="Chromosome"/>
</dbReference>
<keyword evidence="2" id="KW-0456">Lyase</keyword>
<organism evidence="4 5">
    <name type="scientific">Pseudomonas nitroreducens</name>
    <dbReference type="NCBI Taxonomy" id="46680"/>
    <lineage>
        <taxon>Bacteria</taxon>
        <taxon>Pseudomonadati</taxon>
        <taxon>Pseudomonadota</taxon>
        <taxon>Gammaproteobacteria</taxon>
        <taxon>Pseudomonadales</taxon>
        <taxon>Pseudomonadaceae</taxon>
        <taxon>Pseudomonas</taxon>
    </lineage>
</organism>
<dbReference type="PANTHER" id="PTHR11941:SF54">
    <property type="entry name" value="ENOYL-COA HYDRATASE, MITOCHONDRIAL"/>
    <property type="match status" value="1"/>
</dbReference>
<dbReference type="InterPro" id="IPR029045">
    <property type="entry name" value="ClpP/crotonase-like_dom_sf"/>
</dbReference>
<proteinExistence type="inferred from homology"/>
<accession>A0A6G6IZ55</accession>
<keyword evidence="4" id="KW-0413">Isomerase</keyword>
<dbReference type="InterPro" id="IPR014748">
    <property type="entry name" value="Enoyl-CoA_hydra_C"/>
</dbReference>
<dbReference type="SUPFAM" id="SSF52096">
    <property type="entry name" value="ClpP/crotonase"/>
    <property type="match status" value="1"/>
</dbReference>
<dbReference type="Gene3D" id="3.90.226.10">
    <property type="entry name" value="2-enoyl-CoA Hydratase, Chain A, domain 1"/>
    <property type="match status" value="1"/>
</dbReference>
<reference evidence="4 5" key="1">
    <citation type="submission" date="2020-02" db="EMBL/GenBank/DDBJ databases">
        <title>Integrative conjugative elements (ICEs) and plasmids drive adaptation of Pseudomonas nitroreducens strain HBP1 to wastewater environment.</title>
        <authorList>
            <person name="Sentchilo V."/>
            <person name="Carraro N."/>
            <person name="Bertelli C."/>
            <person name="van der Meer J.R."/>
        </authorList>
    </citation>
    <scope>NUCLEOTIDE SEQUENCE [LARGE SCALE GENOMIC DNA]</scope>
    <source>
        <strain evidence="4 5">HBP1</strain>
    </source>
</reference>
<evidence type="ECO:0000313" key="4">
    <source>
        <dbReference type="EMBL" id="QIE87511.1"/>
    </source>
</evidence>
<dbReference type="AlphaFoldDB" id="A0A6G6IZ55"/>
<dbReference type="RefSeq" id="WP_024762807.1">
    <property type="nucleotide sequence ID" value="NZ_CP049140.1"/>
</dbReference>
<evidence type="ECO:0000256" key="1">
    <source>
        <dbReference type="ARBA" id="ARBA00005254"/>
    </source>
</evidence>
<dbReference type="Gene3D" id="1.10.12.10">
    <property type="entry name" value="Lyase 2-enoyl-coa Hydratase, Chain A, domain 2"/>
    <property type="match status" value="1"/>
</dbReference>
<dbReference type="PROSITE" id="PS00166">
    <property type="entry name" value="ENOYL_COA_HYDRATASE"/>
    <property type="match status" value="1"/>
</dbReference>
<evidence type="ECO:0000256" key="3">
    <source>
        <dbReference type="RuleBase" id="RU003707"/>
    </source>
</evidence>
<evidence type="ECO:0000256" key="2">
    <source>
        <dbReference type="ARBA" id="ARBA00023239"/>
    </source>
</evidence>
<dbReference type="CDD" id="cd06558">
    <property type="entry name" value="crotonase-like"/>
    <property type="match status" value="1"/>
</dbReference>
<dbReference type="PANTHER" id="PTHR11941">
    <property type="entry name" value="ENOYL-COA HYDRATASE-RELATED"/>
    <property type="match status" value="1"/>
</dbReference>
<comment type="similarity">
    <text evidence="1 3">Belongs to the enoyl-CoA hydratase/isomerase family.</text>
</comment>
<protein>
    <submittedName>
        <fullName evidence="4">Enoyl-CoA hydratase/isomerase family protein</fullName>
    </submittedName>
</protein>
<dbReference type="KEGG" id="pnt:G5B91_15035"/>
<gene>
    <name evidence="4" type="ORF">G5B91_15035</name>
</gene>